<accession>A0AAV7THE5</accession>
<keyword evidence="4" id="KW-1185">Reference proteome</keyword>
<evidence type="ECO:0000313" key="3">
    <source>
        <dbReference type="EMBL" id="KAJ1175992.1"/>
    </source>
</evidence>
<feature type="region of interest" description="Disordered" evidence="1">
    <location>
        <begin position="224"/>
        <end position="261"/>
    </location>
</feature>
<dbReference type="InterPro" id="IPR005607">
    <property type="entry name" value="BSD_dom"/>
</dbReference>
<dbReference type="PANTHER" id="PTHR16019:SF6">
    <property type="entry name" value="SYNAPSE-ASSOCIATED PROTEIN 1"/>
    <property type="match status" value="1"/>
</dbReference>
<dbReference type="InterPro" id="IPR051494">
    <property type="entry name" value="BSD_domain-containing"/>
</dbReference>
<feature type="region of interest" description="Disordered" evidence="1">
    <location>
        <begin position="286"/>
        <end position="305"/>
    </location>
</feature>
<dbReference type="InterPro" id="IPR035925">
    <property type="entry name" value="BSD_dom_sf"/>
</dbReference>
<dbReference type="GO" id="GO:0038203">
    <property type="term" value="P:TORC2 signaling"/>
    <property type="evidence" value="ECO:0007669"/>
    <property type="project" value="TreeGrafter"/>
</dbReference>
<feature type="compositionally biased region" description="Acidic residues" evidence="1">
    <location>
        <begin position="24"/>
        <end position="45"/>
    </location>
</feature>
<dbReference type="GO" id="GO:0045202">
    <property type="term" value="C:synapse"/>
    <property type="evidence" value="ECO:0007669"/>
    <property type="project" value="TreeGrafter"/>
</dbReference>
<dbReference type="GO" id="GO:0048172">
    <property type="term" value="P:regulation of short-term neuronal synaptic plasticity"/>
    <property type="evidence" value="ECO:0007669"/>
    <property type="project" value="TreeGrafter"/>
</dbReference>
<dbReference type="Pfam" id="PF03909">
    <property type="entry name" value="BSD"/>
    <property type="match status" value="1"/>
</dbReference>
<dbReference type="GO" id="GO:0005634">
    <property type="term" value="C:nucleus"/>
    <property type="evidence" value="ECO:0007669"/>
    <property type="project" value="TreeGrafter"/>
</dbReference>
<dbReference type="GO" id="GO:0005794">
    <property type="term" value="C:Golgi apparatus"/>
    <property type="evidence" value="ECO:0007669"/>
    <property type="project" value="TreeGrafter"/>
</dbReference>
<dbReference type="SMART" id="SM00751">
    <property type="entry name" value="BSD"/>
    <property type="match status" value="1"/>
</dbReference>
<feature type="region of interest" description="Disordered" evidence="1">
    <location>
        <begin position="1"/>
        <end position="59"/>
    </location>
</feature>
<proteinExistence type="predicted"/>
<dbReference type="EMBL" id="JANPWB010000006">
    <property type="protein sequence ID" value="KAJ1175992.1"/>
    <property type="molecule type" value="Genomic_DNA"/>
</dbReference>
<gene>
    <name evidence="3" type="ORF">NDU88_001277</name>
</gene>
<evidence type="ECO:0000256" key="1">
    <source>
        <dbReference type="SAM" id="MobiDB-lite"/>
    </source>
</evidence>
<name>A0AAV7THE5_PLEWA</name>
<dbReference type="Gene3D" id="1.10.3970.10">
    <property type="entry name" value="BSD domain"/>
    <property type="match status" value="1"/>
</dbReference>
<dbReference type="PROSITE" id="PS50858">
    <property type="entry name" value="BSD"/>
    <property type="match status" value="1"/>
</dbReference>
<dbReference type="SUPFAM" id="SSF140383">
    <property type="entry name" value="BSD domain-like"/>
    <property type="match status" value="1"/>
</dbReference>
<dbReference type="Proteomes" id="UP001066276">
    <property type="component" value="Chromosome 3_2"/>
</dbReference>
<evidence type="ECO:0000313" key="4">
    <source>
        <dbReference type="Proteomes" id="UP001066276"/>
    </source>
</evidence>
<dbReference type="AlphaFoldDB" id="A0AAV7THE5"/>
<sequence length="342" mass="38915">MFRSLSLGSWLGGDGRPAYSRAQEEDEDEVEDEEEDDDDDEEAREGDDPPHGQARGLGNYLFTVATSASKRMAESVRVTTQSIKKSHLIDKVLDKTILGDFKKEQEKFVREKKSKKADRTEPPWVGFCEEELMKQQILALSSDRRNLLRDPPPGVHFSFDFEKAAPVAMVMLREDPILNRMRYELVPKRIKEEDFWRNYFYRVSLIKQSAQLARLQAEGNQSGWEAMDDDLDHAGLGSSRTPPIPIESRDSAVEDDSASPPVSEFVSDAYILSSLSSEDISQGMEQLGMGRLDDAALSEDDDLPEWEKELQRELQEFGTQEDGGKVNEAWEKEIEDMLQEKL</sequence>
<feature type="domain" description="BSD" evidence="2">
    <location>
        <begin position="155"/>
        <end position="207"/>
    </location>
</feature>
<comment type="caution">
    <text evidence="3">The sequence shown here is derived from an EMBL/GenBank/DDBJ whole genome shotgun (WGS) entry which is preliminary data.</text>
</comment>
<reference evidence="3" key="1">
    <citation type="journal article" date="2022" name="bioRxiv">
        <title>Sequencing and chromosome-scale assembly of the giantPleurodeles waltlgenome.</title>
        <authorList>
            <person name="Brown T."/>
            <person name="Elewa A."/>
            <person name="Iarovenko S."/>
            <person name="Subramanian E."/>
            <person name="Araus A.J."/>
            <person name="Petzold A."/>
            <person name="Susuki M."/>
            <person name="Suzuki K.-i.T."/>
            <person name="Hayashi T."/>
            <person name="Toyoda A."/>
            <person name="Oliveira C."/>
            <person name="Osipova E."/>
            <person name="Leigh N.D."/>
            <person name="Simon A."/>
            <person name="Yun M.H."/>
        </authorList>
    </citation>
    <scope>NUCLEOTIDE SEQUENCE</scope>
    <source>
        <strain evidence="3">20211129_DDA</strain>
        <tissue evidence="3">Liver</tissue>
    </source>
</reference>
<protein>
    <recommendedName>
        <fullName evidence="2">BSD domain-containing protein</fullName>
    </recommendedName>
</protein>
<evidence type="ECO:0000259" key="2">
    <source>
        <dbReference type="PROSITE" id="PS50858"/>
    </source>
</evidence>
<dbReference type="PANTHER" id="PTHR16019">
    <property type="entry name" value="SYNAPSE-ASSOCIATED PROTEIN"/>
    <property type="match status" value="1"/>
</dbReference>
<organism evidence="3 4">
    <name type="scientific">Pleurodeles waltl</name>
    <name type="common">Iberian ribbed newt</name>
    <dbReference type="NCBI Taxonomy" id="8319"/>
    <lineage>
        <taxon>Eukaryota</taxon>
        <taxon>Metazoa</taxon>
        <taxon>Chordata</taxon>
        <taxon>Craniata</taxon>
        <taxon>Vertebrata</taxon>
        <taxon>Euteleostomi</taxon>
        <taxon>Amphibia</taxon>
        <taxon>Batrachia</taxon>
        <taxon>Caudata</taxon>
        <taxon>Salamandroidea</taxon>
        <taxon>Salamandridae</taxon>
        <taxon>Pleurodelinae</taxon>
        <taxon>Pleurodeles</taxon>
    </lineage>
</organism>